<gene>
    <name evidence="2" type="ORF">SAMN02746065_102168</name>
</gene>
<dbReference type="GO" id="GO:0008757">
    <property type="term" value="F:S-adenosylmethionine-dependent methyltransferase activity"/>
    <property type="evidence" value="ECO:0007669"/>
    <property type="project" value="InterPro"/>
</dbReference>
<name>A0A1W1ZBM8_9BACT</name>
<organism evidence="2 3">
    <name type="scientific">Desulfocicer vacuolatum DSM 3385</name>
    <dbReference type="NCBI Taxonomy" id="1121400"/>
    <lineage>
        <taxon>Bacteria</taxon>
        <taxon>Pseudomonadati</taxon>
        <taxon>Thermodesulfobacteriota</taxon>
        <taxon>Desulfobacteria</taxon>
        <taxon>Desulfobacterales</taxon>
        <taxon>Desulfobacteraceae</taxon>
        <taxon>Desulfocicer</taxon>
    </lineage>
</organism>
<sequence>MEPVFKIDLEKMLSNSPKIILELGSGKKKKPGRILIDKVDMPHIDIITDLEEGLSFLPDNSIDEIHSKSLLEHIDNFDLLMREIWRVLKPSGKKYLYVPHFSNPYYFSDYTHKRFFGLYSFEYFSKQQHFKRKVPSFYNNQNEFKTQEITLIFTSPWKPRKLLKRVFQKIVNLHPWFMEFYEENLCYIIPCYALKATLKPIKS</sequence>
<reference evidence="2 3" key="1">
    <citation type="submission" date="2017-04" db="EMBL/GenBank/DDBJ databases">
        <authorList>
            <person name="Afonso C.L."/>
            <person name="Miller P.J."/>
            <person name="Scott M.A."/>
            <person name="Spackman E."/>
            <person name="Goraichik I."/>
            <person name="Dimitrov K.M."/>
            <person name="Suarez D.L."/>
            <person name="Swayne D.E."/>
        </authorList>
    </citation>
    <scope>NUCLEOTIDE SEQUENCE [LARGE SCALE GENOMIC DNA]</scope>
    <source>
        <strain evidence="2 3">DSM 3385</strain>
    </source>
</reference>
<dbReference type="Pfam" id="PF08241">
    <property type="entry name" value="Methyltransf_11"/>
    <property type="match status" value="1"/>
</dbReference>
<dbReference type="Gene3D" id="3.40.50.150">
    <property type="entry name" value="Vaccinia Virus protein VP39"/>
    <property type="match status" value="1"/>
</dbReference>
<evidence type="ECO:0000313" key="3">
    <source>
        <dbReference type="Proteomes" id="UP000192418"/>
    </source>
</evidence>
<protein>
    <submittedName>
        <fullName evidence="2">Methyltransferase domain-containing protein</fullName>
    </submittedName>
</protein>
<dbReference type="AlphaFoldDB" id="A0A1W1ZBM8"/>
<dbReference type="RefSeq" id="WP_212637630.1">
    <property type="nucleotide sequence ID" value="NZ_FWXY01000002.1"/>
</dbReference>
<dbReference type="Proteomes" id="UP000192418">
    <property type="component" value="Unassembled WGS sequence"/>
</dbReference>
<feature type="domain" description="Methyltransferase type 11" evidence="1">
    <location>
        <begin position="49"/>
        <end position="93"/>
    </location>
</feature>
<evidence type="ECO:0000259" key="1">
    <source>
        <dbReference type="Pfam" id="PF08241"/>
    </source>
</evidence>
<dbReference type="GO" id="GO:0032259">
    <property type="term" value="P:methylation"/>
    <property type="evidence" value="ECO:0007669"/>
    <property type="project" value="UniProtKB-KW"/>
</dbReference>
<keyword evidence="2" id="KW-0808">Transferase</keyword>
<proteinExistence type="predicted"/>
<keyword evidence="2" id="KW-0489">Methyltransferase</keyword>
<keyword evidence="3" id="KW-1185">Reference proteome</keyword>
<dbReference type="EMBL" id="FWXY01000002">
    <property type="protein sequence ID" value="SMC45746.1"/>
    <property type="molecule type" value="Genomic_DNA"/>
</dbReference>
<dbReference type="STRING" id="1121400.SAMN02746065_102168"/>
<dbReference type="InterPro" id="IPR013216">
    <property type="entry name" value="Methyltransf_11"/>
</dbReference>
<dbReference type="InterPro" id="IPR029063">
    <property type="entry name" value="SAM-dependent_MTases_sf"/>
</dbReference>
<accession>A0A1W1ZBM8</accession>
<dbReference type="SUPFAM" id="SSF53335">
    <property type="entry name" value="S-adenosyl-L-methionine-dependent methyltransferases"/>
    <property type="match status" value="1"/>
</dbReference>
<evidence type="ECO:0000313" key="2">
    <source>
        <dbReference type="EMBL" id="SMC45746.1"/>
    </source>
</evidence>